<dbReference type="Proteomes" id="UP000288168">
    <property type="component" value="Unassembled WGS sequence"/>
</dbReference>
<protein>
    <submittedName>
        <fullName evidence="2">Uncharacterized protein</fullName>
    </submittedName>
</protein>
<evidence type="ECO:0000313" key="3">
    <source>
        <dbReference type="Proteomes" id="UP000288168"/>
    </source>
</evidence>
<dbReference type="AlphaFoldDB" id="A0A428Q6K5"/>
<organism evidence="2 3">
    <name type="scientific">Fusarium duplospermum</name>
    <dbReference type="NCBI Taxonomy" id="1325734"/>
    <lineage>
        <taxon>Eukaryota</taxon>
        <taxon>Fungi</taxon>
        <taxon>Dikarya</taxon>
        <taxon>Ascomycota</taxon>
        <taxon>Pezizomycotina</taxon>
        <taxon>Sordariomycetes</taxon>
        <taxon>Hypocreomycetidae</taxon>
        <taxon>Hypocreales</taxon>
        <taxon>Nectriaceae</taxon>
        <taxon>Fusarium</taxon>
        <taxon>Fusarium solani species complex</taxon>
    </lineage>
</organism>
<evidence type="ECO:0000256" key="1">
    <source>
        <dbReference type="SAM" id="MobiDB-lite"/>
    </source>
</evidence>
<dbReference type="STRING" id="1325734.A0A428Q6K5"/>
<evidence type="ECO:0000313" key="2">
    <source>
        <dbReference type="EMBL" id="RSL60862.1"/>
    </source>
</evidence>
<comment type="caution">
    <text evidence="2">The sequence shown here is derived from an EMBL/GenBank/DDBJ whole genome shotgun (WGS) entry which is preliminary data.</text>
</comment>
<dbReference type="OrthoDB" id="5081750at2759"/>
<keyword evidence="3" id="KW-1185">Reference proteome</keyword>
<accession>A0A428Q6K5</accession>
<name>A0A428Q6K5_9HYPO</name>
<reference evidence="2 3" key="1">
    <citation type="submission" date="2017-06" db="EMBL/GenBank/DDBJ databases">
        <title>Comparative genomic analysis of Ambrosia Fusariam Clade fungi.</title>
        <authorList>
            <person name="Stajich J.E."/>
            <person name="Carrillo J."/>
            <person name="Kijimoto T."/>
            <person name="Eskalen A."/>
            <person name="O'Donnell K."/>
            <person name="Kasson M."/>
        </authorList>
    </citation>
    <scope>NUCLEOTIDE SEQUENCE [LARGE SCALE GENOMIC DNA]</scope>
    <source>
        <strain evidence="2 3">NRRL62584</strain>
    </source>
</reference>
<gene>
    <name evidence="2" type="ORF">CEP54_006523</name>
</gene>
<proteinExistence type="predicted"/>
<feature type="region of interest" description="Disordered" evidence="1">
    <location>
        <begin position="203"/>
        <end position="222"/>
    </location>
</feature>
<sequence length="222" mass="24709">MSDTPAAETQAAEDDAFVVETLRRFEQQWLPAQMQDNNALALANAWGDCDNMLSRLTLGDPITSDYSDFRLGIWTQQDRLKDWARQLGLPNMLDPDHQGPLDPRLTVPRLTQGAFNFLDDIVKSAAPLMPLSRKHKRPDLGHHLEPPPMSLRISSATRWHGKDKRAFLCLSRGLCECINLLFELLADADAYILLNPVPMTVEGPSETEGGAETSHHGVANNT</sequence>
<dbReference type="EMBL" id="NKCI01000055">
    <property type="protein sequence ID" value="RSL60862.1"/>
    <property type="molecule type" value="Genomic_DNA"/>
</dbReference>